<gene>
    <name evidence="1" type="ORF">JL486_00045</name>
</gene>
<proteinExistence type="predicted"/>
<reference evidence="1" key="1">
    <citation type="submission" date="2021-01" db="EMBL/GenBank/DDBJ databases">
        <title>blaOXA-48-like genome architecture among carbapenemase-producing Escherichia coli and Klebsiella pneumoniae in the Netherlands.</title>
        <authorList>
            <person name="Hendrickx A.P.A."/>
            <person name="Landman F."/>
            <person name="de Haan A."/>
            <person name="Witteveen S."/>
            <person name="van Santen-Verheuvel M."/>
            <person name="Schouls L.M."/>
        </authorList>
    </citation>
    <scope>NUCLEOTIDE SEQUENCE</scope>
    <source>
        <strain evidence="1">RIVM_C019719</strain>
        <plasmid evidence="1">pRIVM_C019719_1</plasmid>
    </source>
</reference>
<dbReference type="AlphaFoldDB" id="A0A7U2H596"/>
<organism evidence="1">
    <name type="scientific">Klebsiella pneumoniae</name>
    <dbReference type="NCBI Taxonomy" id="573"/>
    <lineage>
        <taxon>Bacteria</taxon>
        <taxon>Pseudomonadati</taxon>
        <taxon>Pseudomonadota</taxon>
        <taxon>Gammaproteobacteria</taxon>
        <taxon>Enterobacterales</taxon>
        <taxon>Enterobacteriaceae</taxon>
        <taxon>Klebsiella/Raoultella group</taxon>
        <taxon>Klebsiella</taxon>
        <taxon>Klebsiella pneumoniae complex</taxon>
    </lineage>
</organism>
<dbReference type="RefSeq" id="WP_049006169.1">
    <property type="nucleotide sequence ID" value="NZ_JBITOU010000016.1"/>
</dbReference>
<geneLocation type="plasmid" evidence="1">
    <name>pRIVM_C019719_1</name>
</geneLocation>
<accession>A0A7U2H596</accession>
<evidence type="ECO:0000313" key="1">
    <source>
        <dbReference type="EMBL" id="QRC61261.1"/>
    </source>
</evidence>
<protein>
    <submittedName>
        <fullName evidence="1">Uncharacterized protein</fullName>
    </submittedName>
</protein>
<keyword evidence="1" id="KW-0614">Plasmid</keyword>
<sequence length="189" mass="20922">MSMIVATRKQKMAFLDSMKVAAAVGLLMQQTTAFCCPNQMPADSGASGGRYVSILRNSTLQPEQKVSDAIQTIDGLRETLEKAYWMLSKAGYDHIHKVISELQPETVSLCELQLRGLEGLVKNVYREVSAEQREAMRLTLLTVAKARSAASNLNHLIHQMTKEPESYVSNISMDGLRQLADHGTSVMIH</sequence>
<name>A0A7U2H596_KLEPN</name>
<dbReference type="EMBL" id="CP068945">
    <property type="protein sequence ID" value="QRC61261.1"/>
    <property type="molecule type" value="Genomic_DNA"/>
</dbReference>